<keyword evidence="3" id="KW-1185">Reference proteome</keyword>
<evidence type="ECO:0000256" key="1">
    <source>
        <dbReference type="SAM" id="MobiDB-lite"/>
    </source>
</evidence>
<dbReference type="AlphaFoldDB" id="A0A1N7QB61"/>
<dbReference type="Proteomes" id="UP000186141">
    <property type="component" value="Unassembled WGS sequence"/>
</dbReference>
<dbReference type="RefSeq" id="WP_076533548.1">
    <property type="nucleotide sequence ID" value="NZ_BMEH01000008.1"/>
</dbReference>
<gene>
    <name evidence="2" type="ORF">SAMN05421774_10864</name>
</gene>
<dbReference type="OrthoDB" id="8421485at2"/>
<feature type="region of interest" description="Disordered" evidence="1">
    <location>
        <begin position="68"/>
        <end position="101"/>
    </location>
</feature>
<sequence>MFIESKIKRVDGSRVTMADGATYHFAPDPEGRHVAFVTVPEHIERFLSITEGYRIAPGTVQAAPAIGAKPAQATPAAITEPSEPTEPTEPTQPTDQPLNREALEALYLKATGKKPHPAAKDETLLTAIKAARQG</sequence>
<organism evidence="2 3">
    <name type="scientific">Gemmobacter megaterium</name>
    <dbReference type="NCBI Taxonomy" id="1086013"/>
    <lineage>
        <taxon>Bacteria</taxon>
        <taxon>Pseudomonadati</taxon>
        <taxon>Pseudomonadota</taxon>
        <taxon>Alphaproteobacteria</taxon>
        <taxon>Rhodobacterales</taxon>
        <taxon>Paracoccaceae</taxon>
        <taxon>Gemmobacter</taxon>
    </lineage>
</organism>
<name>A0A1N7QB61_9RHOB</name>
<accession>A0A1N7QB61</accession>
<evidence type="ECO:0000313" key="3">
    <source>
        <dbReference type="Proteomes" id="UP000186141"/>
    </source>
</evidence>
<evidence type="ECO:0000313" key="2">
    <source>
        <dbReference type="EMBL" id="SIT20016.1"/>
    </source>
</evidence>
<feature type="compositionally biased region" description="Low complexity" evidence="1">
    <location>
        <begin position="68"/>
        <end position="82"/>
    </location>
</feature>
<dbReference type="EMBL" id="FTOT01000008">
    <property type="protein sequence ID" value="SIT20016.1"/>
    <property type="molecule type" value="Genomic_DNA"/>
</dbReference>
<protein>
    <submittedName>
        <fullName evidence="2">Uncharacterized protein</fullName>
    </submittedName>
</protein>
<dbReference type="STRING" id="1086013.SAMN05421774_10864"/>
<reference evidence="2 3" key="1">
    <citation type="submission" date="2017-01" db="EMBL/GenBank/DDBJ databases">
        <authorList>
            <person name="Mah S.A."/>
            <person name="Swanson W.J."/>
            <person name="Moy G.W."/>
            <person name="Vacquier V.D."/>
        </authorList>
    </citation>
    <scope>NUCLEOTIDE SEQUENCE [LARGE SCALE GENOMIC DNA]</scope>
    <source>
        <strain evidence="2 3">DSM 26375</strain>
    </source>
</reference>
<proteinExistence type="predicted"/>